<keyword evidence="2" id="KW-0732">Signal</keyword>
<evidence type="ECO:0000313" key="3">
    <source>
        <dbReference type="EMBL" id="KAJ3109481.1"/>
    </source>
</evidence>
<name>A0AAD5T071_9FUNG</name>
<comment type="caution">
    <text evidence="3">The sequence shown here is derived from an EMBL/GenBank/DDBJ whole genome shotgun (WGS) entry which is preliminary data.</text>
</comment>
<sequence length="662" mass="69494">MDVLALTFAFFHCWSFVAAEGCAVTGINELPKYAIYLGSLENLNIFGAPSPSNWTISSSLPSITKILTGIANRPPFNTANPICSYAPFLNYITVLNGDSSKGMTVIHVFDVGEQAWTVVPASASSSDIPNVLDVVASLDHDTNVIYAFSNGYWWDGHFGRNFKIKLLGDANLNNLSQLSSIKNNTAALSWIANPTVNNQPFNGSGYKAVFGQGTNHLHFLNAPGLKTGGDAWIFVIHYAWWQLTAQSYGSFPKSSGGQIVYIPADQSNNAPSVFALKPLEISKNRNMLLKTVAVGLFSAASVAAIGCVITDLSLNLYVFGAPYGDVNLGADPTVWTASTAPASATQLSGIANRPAFDTANPTCSFSPFYNYITVLNGDSSLGLTVLHVFSTLNQTWTKVPLTGTSIPSSNLVASMDHDTSVIYAYSDNTLYRIDYADSLGGTLSTLSLQWLTNFNNTPQPFDGSAYTSPVFGQGTNHLHFLNVPGAAAGLAYIFVVHYAWWQPTSQSYGSFPQSAGQSVYIPAADQTNAPSVFAFLPDDGSATYLVDTVANSTTTLTGFGSSGAAFRYAATSSNIIQLDTTTGDLKVLPVAGGSVSAGTGVALLPSVSVSASSASATSTSKGLASASTSTTTSTGKSASLANYAASAFMAMVAAIAVNVLLA</sequence>
<protein>
    <submittedName>
        <fullName evidence="3">Uncharacterized protein</fullName>
    </submittedName>
</protein>
<evidence type="ECO:0000256" key="2">
    <source>
        <dbReference type="SAM" id="SignalP"/>
    </source>
</evidence>
<proteinExistence type="predicted"/>
<dbReference type="Proteomes" id="UP001211907">
    <property type="component" value="Unassembled WGS sequence"/>
</dbReference>
<keyword evidence="1" id="KW-1133">Transmembrane helix</keyword>
<evidence type="ECO:0000256" key="1">
    <source>
        <dbReference type="SAM" id="Phobius"/>
    </source>
</evidence>
<keyword evidence="1" id="KW-0812">Transmembrane</keyword>
<feature type="chain" id="PRO_5042114492" evidence="2">
    <location>
        <begin position="20"/>
        <end position="662"/>
    </location>
</feature>
<gene>
    <name evidence="3" type="ORF">HK100_003285</name>
</gene>
<organism evidence="3 4">
    <name type="scientific">Physocladia obscura</name>
    <dbReference type="NCBI Taxonomy" id="109957"/>
    <lineage>
        <taxon>Eukaryota</taxon>
        <taxon>Fungi</taxon>
        <taxon>Fungi incertae sedis</taxon>
        <taxon>Chytridiomycota</taxon>
        <taxon>Chytridiomycota incertae sedis</taxon>
        <taxon>Chytridiomycetes</taxon>
        <taxon>Chytridiales</taxon>
        <taxon>Chytriomycetaceae</taxon>
        <taxon>Physocladia</taxon>
    </lineage>
</organism>
<feature type="transmembrane region" description="Helical" evidence="1">
    <location>
        <begin position="640"/>
        <end position="661"/>
    </location>
</feature>
<dbReference type="AlphaFoldDB" id="A0AAD5T071"/>
<evidence type="ECO:0000313" key="4">
    <source>
        <dbReference type="Proteomes" id="UP001211907"/>
    </source>
</evidence>
<reference evidence="3" key="1">
    <citation type="submission" date="2020-05" db="EMBL/GenBank/DDBJ databases">
        <title>Phylogenomic resolution of chytrid fungi.</title>
        <authorList>
            <person name="Stajich J.E."/>
            <person name="Amses K."/>
            <person name="Simmons R."/>
            <person name="Seto K."/>
            <person name="Myers J."/>
            <person name="Bonds A."/>
            <person name="Quandt C.A."/>
            <person name="Barry K."/>
            <person name="Liu P."/>
            <person name="Grigoriev I."/>
            <person name="Longcore J.E."/>
            <person name="James T.Y."/>
        </authorList>
    </citation>
    <scope>NUCLEOTIDE SEQUENCE</scope>
    <source>
        <strain evidence="3">JEL0513</strain>
    </source>
</reference>
<keyword evidence="4" id="KW-1185">Reference proteome</keyword>
<feature type="signal peptide" evidence="2">
    <location>
        <begin position="1"/>
        <end position="19"/>
    </location>
</feature>
<keyword evidence="1" id="KW-0472">Membrane</keyword>
<dbReference type="EMBL" id="JADGJH010001808">
    <property type="protein sequence ID" value="KAJ3109481.1"/>
    <property type="molecule type" value="Genomic_DNA"/>
</dbReference>
<accession>A0AAD5T071</accession>